<organism evidence="3 4">
    <name type="scientific">Triparma retinervis</name>
    <dbReference type="NCBI Taxonomy" id="2557542"/>
    <lineage>
        <taxon>Eukaryota</taxon>
        <taxon>Sar</taxon>
        <taxon>Stramenopiles</taxon>
        <taxon>Ochrophyta</taxon>
        <taxon>Bolidophyceae</taxon>
        <taxon>Parmales</taxon>
        <taxon>Triparmaceae</taxon>
        <taxon>Triparma</taxon>
    </lineage>
</organism>
<dbReference type="PANTHER" id="PTHR48099:SF3">
    <property type="entry name" value="METHYLENETETRAHYDROFOLATE DEHYDROGENASE [NAD(+)]"/>
    <property type="match status" value="1"/>
</dbReference>
<dbReference type="GO" id="GO:0004477">
    <property type="term" value="F:methenyltetrahydrofolate cyclohydrolase activity"/>
    <property type="evidence" value="ECO:0007669"/>
    <property type="project" value="TreeGrafter"/>
</dbReference>
<dbReference type="OrthoDB" id="41403at2759"/>
<evidence type="ECO:0000313" key="3">
    <source>
        <dbReference type="EMBL" id="GMH69524.1"/>
    </source>
</evidence>
<protein>
    <recommendedName>
        <fullName evidence="2">Tetrahydrofolate dehydrogenase/cyclohydrolase catalytic domain-containing protein</fullName>
    </recommendedName>
</protein>
<dbReference type="Pfam" id="PF00763">
    <property type="entry name" value="THF_DHG_CYH"/>
    <property type="match status" value="1"/>
</dbReference>
<gene>
    <name evidence="3" type="ORF">TrRE_jg3865</name>
</gene>
<sequence>MGQKVKVVPISKTFEDEIQSYVKECKIKGLQSPKLVGILATSDPAASSYAEWTGKAFLSDGLRYTLIRCPDPLHVESHLQALDADPDVSGIIVYYPCFGTQPSYSGVSMDDYLRDSVSPRKDVEGLCWTYRTALLEKCALDAEECVGRSDVVVLGVPVKSYKMASSWVKPGTVVVNVASFKNYEEDRIMDVEGVRVVGMVGKVTVKMLERNLCRLHKQYYSEGGGGDKVQDKIEETKKWAIVAAGMATVAAVAATVAARRGR</sequence>
<reference evidence="3" key="1">
    <citation type="submission" date="2022-07" db="EMBL/GenBank/DDBJ databases">
        <title>Genome analysis of Parmales, a sister group of diatoms, reveals the evolutionary specialization of diatoms from phago-mixotrophs to photoautotrophs.</title>
        <authorList>
            <person name="Ban H."/>
            <person name="Sato S."/>
            <person name="Yoshikawa S."/>
            <person name="Kazumasa Y."/>
            <person name="Nakamura Y."/>
            <person name="Ichinomiya M."/>
            <person name="Saitoh K."/>
            <person name="Sato N."/>
            <person name="Blanc-Mathieu R."/>
            <person name="Endo H."/>
            <person name="Kuwata A."/>
            <person name="Ogata H."/>
        </authorList>
    </citation>
    <scope>NUCLEOTIDE SEQUENCE</scope>
</reference>
<dbReference type="InterPro" id="IPR046346">
    <property type="entry name" value="Aminoacid_DH-like_N_sf"/>
</dbReference>
<dbReference type="GO" id="GO:0004488">
    <property type="term" value="F:methylenetetrahydrofolate dehydrogenase (NADP+) activity"/>
    <property type="evidence" value="ECO:0007669"/>
    <property type="project" value="InterPro"/>
</dbReference>
<dbReference type="SUPFAM" id="SSF53223">
    <property type="entry name" value="Aminoacid dehydrogenase-like, N-terminal domain"/>
    <property type="match status" value="1"/>
</dbReference>
<dbReference type="EMBL" id="BRXZ01001370">
    <property type="protein sequence ID" value="GMH69524.1"/>
    <property type="molecule type" value="Genomic_DNA"/>
</dbReference>
<evidence type="ECO:0000259" key="2">
    <source>
        <dbReference type="Pfam" id="PF00763"/>
    </source>
</evidence>
<dbReference type="PANTHER" id="PTHR48099">
    <property type="entry name" value="C-1-TETRAHYDROFOLATE SYNTHASE, CYTOPLASMIC-RELATED"/>
    <property type="match status" value="1"/>
</dbReference>
<dbReference type="Proteomes" id="UP001165082">
    <property type="component" value="Unassembled WGS sequence"/>
</dbReference>
<keyword evidence="1" id="KW-1133">Transmembrane helix</keyword>
<evidence type="ECO:0000313" key="4">
    <source>
        <dbReference type="Proteomes" id="UP001165082"/>
    </source>
</evidence>
<name>A0A9W7ACK0_9STRA</name>
<dbReference type="GO" id="GO:0035999">
    <property type="term" value="P:tetrahydrofolate interconversion"/>
    <property type="evidence" value="ECO:0007669"/>
    <property type="project" value="TreeGrafter"/>
</dbReference>
<dbReference type="SUPFAM" id="SSF51735">
    <property type="entry name" value="NAD(P)-binding Rossmann-fold domains"/>
    <property type="match status" value="1"/>
</dbReference>
<feature type="domain" description="Tetrahydrofolate dehydrogenase/cyclohydrolase catalytic" evidence="2">
    <location>
        <begin position="9"/>
        <end position="124"/>
    </location>
</feature>
<accession>A0A9W7ACK0</accession>
<feature type="transmembrane region" description="Helical" evidence="1">
    <location>
        <begin position="239"/>
        <end position="258"/>
    </location>
</feature>
<dbReference type="AlphaFoldDB" id="A0A9W7ACK0"/>
<evidence type="ECO:0000256" key="1">
    <source>
        <dbReference type="SAM" id="Phobius"/>
    </source>
</evidence>
<dbReference type="GO" id="GO:0004487">
    <property type="term" value="F:methylenetetrahydrofolate dehydrogenase (NAD+) activity"/>
    <property type="evidence" value="ECO:0007669"/>
    <property type="project" value="TreeGrafter"/>
</dbReference>
<proteinExistence type="predicted"/>
<dbReference type="Gene3D" id="3.40.50.10860">
    <property type="entry name" value="Leucine Dehydrogenase, chain A, domain 1"/>
    <property type="match status" value="1"/>
</dbReference>
<keyword evidence="1" id="KW-0812">Transmembrane</keyword>
<dbReference type="GO" id="GO:0005829">
    <property type="term" value="C:cytosol"/>
    <property type="evidence" value="ECO:0007669"/>
    <property type="project" value="TreeGrafter"/>
</dbReference>
<dbReference type="InterPro" id="IPR036291">
    <property type="entry name" value="NAD(P)-bd_dom_sf"/>
</dbReference>
<dbReference type="InterPro" id="IPR020630">
    <property type="entry name" value="THF_DH/CycHdrlase_cat_dom"/>
</dbReference>
<keyword evidence="1" id="KW-0472">Membrane</keyword>
<dbReference type="GO" id="GO:0009113">
    <property type="term" value="P:purine nucleobase biosynthetic process"/>
    <property type="evidence" value="ECO:0007669"/>
    <property type="project" value="TreeGrafter"/>
</dbReference>
<comment type="caution">
    <text evidence="3">The sequence shown here is derived from an EMBL/GenBank/DDBJ whole genome shotgun (WGS) entry which is preliminary data.</text>
</comment>
<keyword evidence="4" id="KW-1185">Reference proteome</keyword>